<dbReference type="Pfam" id="PF13193">
    <property type="entry name" value="AMP-binding_C"/>
    <property type="match status" value="1"/>
</dbReference>
<evidence type="ECO:0000259" key="3">
    <source>
        <dbReference type="Pfam" id="PF00501"/>
    </source>
</evidence>
<dbReference type="InterPro" id="IPR025110">
    <property type="entry name" value="AMP-bd_C"/>
</dbReference>
<dbReference type="Pfam" id="PF00501">
    <property type="entry name" value="AMP-binding"/>
    <property type="match status" value="1"/>
</dbReference>
<dbReference type="AlphaFoldDB" id="A0A4R1HZG6"/>
<dbReference type="EMBL" id="SMFZ01000001">
    <property type="protein sequence ID" value="TCK26300.1"/>
    <property type="molecule type" value="Genomic_DNA"/>
</dbReference>
<keyword evidence="6" id="KW-1185">Reference proteome</keyword>
<organism evidence="5 6">
    <name type="scientific">Pseudonocardia endophytica</name>
    <dbReference type="NCBI Taxonomy" id="401976"/>
    <lineage>
        <taxon>Bacteria</taxon>
        <taxon>Bacillati</taxon>
        <taxon>Actinomycetota</taxon>
        <taxon>Actinomycetes</taxon>
        <taxon>Pseudonocardiales</taxon>
        <taxon>Pseudonocardiaceae</taxon>
        <taxon>Pseudonocardia</taxon>
    </lineage>
</organism>
<evidence type="ECO:0000259" key="4">
    <source>
        <dbReference type="Pfam" id="PF13193"/>
    </source>
</evidence>
<gene>
    <name evidence="5" type="ORF">EV378_2130</name>
</gene>
<dbReference type="PANTHER" id="PTHR43767">
    <property type="entry name" value="LONG-CHAIN-FATTY-ACID--COA LIGASE"/>
    <property type="match status" value="1"/>
</dbReference>
<evidence type="ECO:0000256" key="1">
    <source>
        <dbReference type="ARBA" id="ARBA00006432"/>
    </source>
</evidence>
<name>A0A4R1HZG6_PSEEN</name>
<dbReference type="SUPFAM" id="SSF56801">
    <property type="entry name" value="Acetyl-CoA synthetase-like"/>
    <property type="match status" value="1"/>
</dbReference>
<dbReference type="NCBIfam" id="NF004837">
    <property type="entry name" value="PRK06187.1"/>
    <property type="match status" value="1"/>
</dbReference>
<keyword evidence="2" id="KW-0436">Ligase</keyword>
<comment type="caution">
    <text evidence="5">The sequence shown here is derived from an EMBL/GenBank/DDBJ whole genome shotgun (WGS) entry which is preliminary data.</text>
</comment>
<dbReference type="OrthoDB" id="3172305at2"/>
<proteinExistence type="inferred from homology"/>
<evidence type="ECO:0000313" key="6">
    <source>
        <dbReference type="Proteomes" id="UP000295560"/>
    </source>
</evidence>
<feature type="domain" description="AMP-dependent synthetase/ligase" evidence="3">
    <location>
        <begin position="10"/>
        <end position="376"/>
    </location>
</feature>
<protein>
    <submittedName>
        <fullName evidence="5">Long-chain acyl-CoA synthetase</fullName>
    </submittedName>
</protein>
<dbReference type="InterPro" id="IPR042099">
    <property type="entry name" value="ANL_N_sf"/>
</dbReference>
<reference evidence="5 6" key="1">
    <citation type="submission" date="2019-03" db="EMBL/GenBank/DDBJ databases">
        <title>Sequencing the genomes of 1000 actinobacteria strains.</title>
        <authorList>
            <person name="Klenk H.-P."/>
        </authorList>
    </citation>
    <scope>NUCLEOTIDE SEQUENCE [LARGE SCALE GENOMIC DNA]</scope>
    <source>
        <strain evidence="5 6">DSM 44969</strain>
    </source>
</reference>
<feature type="domain" description="AMP-binding enzyme C-terminal" evidence="4">
    <location>
        <begin position="427"/>
        <end position="502"/>
    </location>
</feature>
<dbReference type="Gene3D" id="3.40.50.12780">
    <property type="entry name" value="N-terminal domain of ligase-like"/>
    <property type="match status" value="1"/>
</dbReference>
<comment type="similarity">
    <text evidence="1">Belongs to the ATP-dependent AMP-binding enzyme family.</text>
</comment>
<dbReference type="InterPro" id="IPR050237">
    <property type="entry name" value="ATP-dep_AMP-bd_enzyme"/>
</dbReference>
<dbReference type="PANTHER" id="PTHR43767:SF7">
    <property type="entry name" value="MEDIUM_LONG-CHAIN-FATTY-ACID--COA LIGASE FADD8"/>
    <property type="match status" value="1"/>
</dbReference>
<dbReference type="RefSeq" id="WP_132423338.1">
    <property type="nucleotide sequence ID" value="NZ_SMFZ01000001.1"/>
</dbReference>
<accession>A0A4R1HZG6</accession>
<dbReference type="FunFam" id="3.30.300.30:FF:000008">
    <property type="entry name" value="2,3-dihydroxybenzoate-AMP ligase"/>
    <property type="match status" value="1"/>
</dbReference>
<dbReference type="Gene3D" id="3.30.300.30">
    <property type="match status" value="1"/>
</dbReference>
<dbReference type="Proteomes" id="UP000295560">
    <property type="component" value="Unassembled WGS sequence"/>
</dbReference>
<dbReference type="InterPro" id="IPR000873">
    <property type="entry name" value="AMP-dep_synth/lig_dom"/>
</dbReference>
<sequence>MAFSLRALIEDRGRHDPDGVAIVEGDSVLTWSLLHERAKQTAAALHRDGARPGARVVYLGKNSAWFFPYLFGCAMAGAVATPVNWRLAVRELVEIVDDTEATVLLVDHELRSVVEQVEVAARRPLTVVDLGGGHGHWPGIEDWWGAADEPGPQVVADDAGDDIALQLYTSGTTGRPKGAMFAGRTNLRVLAQDIAPRWGLGPGETSMLSMPLFHMGGVAWAIAGLAQGARGVVVRDFVPAEVLDTMEREQVTTAFFVPAMLNALVAQPGADARSLGLRRVTYSGAPISTSALVAAMKTFRCDFVQIYGLTEATGAFAQLEPEDHDPSGPHAHLLRSAGRPYPWVEVQVVDAQGTTCGVDEIGEIWTRSEQNTVGYWRRPADSTTSITEDGWLRTGDLGRLDAEGRIFLVDRAKDLIISGGENVYPAEVENELAAHPDVAEVAVIGVPHERWGETVKAVVVPRAGAEPDAADLVAFARTRLAAFKCPTTVDLVEELPRTATGKVVKGELREPYWRGHDRRIN</sequence>
<evidence type="ECO:0000256" key="2">
    <source>
        <dbReference type="ARBA" id="ARBA00022598"/>
    </source>
</evidence>
<dbReference type="GO" id="GO:0016877">
    <property type="term" value="F:ligase activity, forming carbon-sulfur bonds"/>
    <property type="evidence" value="ECO:0007669"/>
    <property type="project" value="UniProtKB-ARBA"/>
</dbReference>
<dbReference type="InterPro" id="IPR045851">
    <property type="entry name" value="AMP-bd_C_sf"/>
</dbReference>
<evidence type="ECO:0000313" key="5">
    <source>
        <dbReference type="EMBL" id="TCK26300.1"/>
    </source>
</evidence>